<dbReference type="Proteomes" id="UP000234914">
    <property type="component" value="Unassembled WGS sequence"/>
</dbReference>
<dbReference type="InterPro" id="IPR009678">
    <property type="entry name" value="Phage_tail_completion_R"/>
</dbReference>
<gene>
    <name evidence="1" type="ORF">CYJ96_04520</name>
</gene>
<name>A0A2I1RIU6_FAUOS</name>
<evidence type="ECO:0000313" key="2">
    <source>
        <dbReference type="Proteomes" id="UP000234914"/>
    </source>
</evidence>
<comment type="caution">
    <text evidence="1">The sequence shown here is derived from an EMBL/GenBank/DDBJ whole genome shotgun (WGS) entry which is preliminary data.</text>
</comment>
<accession>A0A2I1RIU6</accession>
<dbReference type="AlphaFoldDB" id="A0A2I1RIU6"/>
<dbReference type="Pfam" id="PF06891">
    <property type="entry name" value="P2_Phage_GpR"/>
    <property type="match status" value="1"/>
</dbReference>
<evidence type="ECO:0008006" key="3">
    <source>
        <dbReference type="Google" id="ProtNLM"/>
    </source>
</evidence>
<protein>
    <recommendedName>
        <fullName evidence="3">Phage tail protein</fullName>
    </recommendedName>
</protein>
<organism evidence="1 2">
    <name type="scientific">Faucicola osloensis</name>
    <name type="common">Moraxella osloensis</name>
    <dbReference type="NCBI Taxonomy" id="34062"/>
    <lineage>
        <taxon>Bacteria</taxon>
        <taxon>Pseudomonadati</taxon>
        <taxon>Pseudomonadota</taxon>
        <taxon>Gammaproteobacteria</taxon>
        <taxon>Moraxellales</taxon>
        <taxon>Moraxellaceae</taxon>
        <taxon>Faucicola</taxon>
    </lineage>
</organism>
<sequence>MKLIGSLREHILAKVQYLADNPDRLILTVEKGSVVWSGQSLSHRQQYTAVIEIDDYPESLDPNHIIIPLLDWYQRNQDPLAPNSKSPIAFASYVLSNASTTVVFTIDLQESIVVAIDDKGDYGIDACPITADNPHLNPLLKDLLKR</sequence>
<dbReference type="RefSeq" id="WP_101964100.1">
    <property type="nucleotide sequence ID" value="NZ_PKJS01000005.1"/>
</dbReference>
<proteinExistence type="predicted"/>
<reference evidence="1 2" key="1">
    <citation type="submission" date="2017-12" db="EMBL/GenBank/DDBJ databases">
        <title>Phylogenetic diversity of female urinary microbiome.</title>
        <authorList>
            <person name="Thomas-White K."/>
            <person name="Wolfe A.J."/>
        </authorList>
    </citation>
    <scope>NUCLEOTIDE SEQUENCE [LARGE SCALE GENOMIC DNA]</scope>
    <source>
        <strain evidence="1 2">UMB0416</strain>
    </source>
</reference>
<evidence type="ECO:0000313" key="1">
    <source>
        <dbReference type="EMBL" id="PKZ69065.1"/>
    </source>
</evidence>
<dbReference type="EMBL" id="PKJS01000005">
    <property type="protein sequence ID" value="PKZ69065.1"/>
    <property type="molecule type" value="Genomic_DNA"/>
</dbReference>